<keyword evidence="3" id="KW-1185">Reference proteome</keyword>
<reference evidence="2 3" key="1">
    <citation type="submission" date="2016-10" db="EMBL/GenBank/DDBJ databases">
        <authorList>
            <person name="de Groot N.N."/>
        </authorList>
    </citation>
    <scope>NUCLEOTIDE SEQUENCE [LARGE SCALE GENOMIC DNA]</scope>
    <source>
        <strain evidence="2 3">DSM 21019</strain>
    </source>
</reference>
<evidence type="ECO:0000313" key="3">
    <source>
        <dbReference type="Proteomes" id="UP000199534"/>
    </source>
</evidence>
<proteinExistence type="predicted"/>
<gene>
    <name evidence="2" type="ORF">SAMN04490243_1923</name>
</gene>
<evidence type="ECO:0000313" key="2">
    <source>
        <dbReference type="EMBL" id="SFR47422.1"/>
    </source>
</evidence>
<dbReference type="Proteomes" id="UP000199534">
    <property type="component" value="Unassembled WGS sequence"/>
</dbReference>
<dbReference type="Gene3D" id="2.40.300.10">
    <property type="entry name" value="Head decoration protein D"/>
    <property type="match status" value="1"/>
</dbReference>
<organism evidence="2 3">
    <name type="scientific">Robiginitalea myxolifaciens</name>
    <dbReference type="NCBI Taxonomy" id="400055"/>
    <lineage>
        <taxon>Bacteria</taxon>
        <taxon>Pseudomonadati</taxon>
        <taxon>Bacteroidota</taxon>
        <taxon>Flavobacteriia</taxon>
        <taxon>Flavobacteriales</taxon>
        <taxon>Flavobacteriaceae</taxon>
        <taxon>Robiginitalea</taxon>
    </lineage>
</organism>
<sequence length="638" mass="70163">MKHKILFTLLLLFGFALQGQVEGITYQAVLVDNNPGEIPGVDVPANSVPERDITVRFSILEATGDITFQEIQPTRTDAYGTISLTIGQGEQTAESIVVFELINWDGPKTLQVDIDIQGGQNFIPFSSQPLTYVPYVRHRNLIADGVTNLNNDFYVNNESQALLSGDLIVQQDTRVQTFTAFEESNFNGRVTIEAPMATSNQSDIDAYPLRITGSDHGMAIELNDRNPERTTNFVSFWDGNGTPVGRIEGFQALTDVSQNFILEVLFSNEPDVDEAKEQEDDDTAPPAPAPDAFDIYLNNDYGFNLLIEYIDLLEASATFGWNLGACIGGLAVLGDCDDAAWSFLSLIVQGVQLSLYIDYHDTNVGVAFESGGADYAEWLRKADPKESLTFGEVVGVRAGEISTRFTEADRFMVISRNPIVSGAMPSSGQEHLFKQVAFIGQVPVKVLGTVNKGDFILPSGNGDGLAIAVPAGALRLNDYKRIIGVAWEEYNGPEMVSYINTAVGLNTNELALELSKMQLLLNRMQDHMSTLDPNFEPEYFDINAISVSGDNTSAASRTPSQQMMQQYGLDKGNTADKLKQMQAIMQAEDQATPNFSFAQIPFLEEVLANPTPENIQKYTERNEKALEKLKGMMARARN</sequence>
<feature type="signal peptide" evidence="1">
    <location>
        <begin position="1"/>
        <end position="18"/>
    </location>
</feature>
<dbReference type="AlphaFoldDB" id="A0A1I6GYV5"/>
<protein>
    <submittedName>
        <fullName evidence="2">Uncharacterized protein</fullName>
    </submittedName>
</protein>
<dbReference type="STRING" id="400055.SAMN04490243_1923"/>
<dbReference type="RefSeq" id="WP_092982385.1">
    <property type="nucleotide sequence ID" value="NZ_FOYQ01000002.1"/>
</dbReference>
<evidence type="ECO:0000256" key="1">
    <source>
        <dbReference type="SAM" id="SignalP"/>
    </source>
</evidence>
<dbReference type="EMBL" id="FOYQ01000002">
    <property type="protein sequence ID" value="SFR47422.1"/>
    <property type="molecule type" value="Genomic_DNA"/>
</dbReference>
<dbReference type="OrthoDB" id="9765957at2"/>
<accession>A0A1I6GYV5</accession>
<name>A0A1I6GYV5_9FLAO</name>
<feature type="chain" id="PRO_5011711148" evidence="1">
    <location>
        <begin position="19"/>
        <end position="638"/>
    </location>
</feature>
<keyword evidence="1" id="KW-0732">Signal</keyword>